<sequence>MAKMYTLDSKLLTGTPEIRVGDKVYPVDDRQKTVKKILDICDKNAEKKDLDMIDEVFKLAFASKDYKEIEAMNMPWAAHQQLFTLAISAVTGEDAEKTEARFPQENAE</sequence>
<dbReference type="AlphaFoldDB" id="A0AAE3LIN6"/>
<proteinExistence type="predicted"/>
<accession>A0AAE3LIN6</accession>
<keyword evidence="2" id="KW-1185">Reference proteome</keyword>
<reference evidence="1 2" key="1">
    <citation type="journal article" date="2021" name="ISME Commun">
        <title>Automated analysis of genomic sequences facilitates high-throughput and comprehensive description of bacteria.</title>
        <authorList>
            <person name="Hitch T.C.A."/>
        </authorList>
    </citation>
    <scope>NUCLEOTIDE SEQUENCE [LARGE SCALE GENOMIC DNA]</scope>
    <source>
        <strain evidence="1 2">Sanger_31</strain>
    </source>
</reference>
<evidence type="ECO:0000313" key="2">
    <source>
        <dbReference type="Proteomes" id="UP001208131"/>
    </source>
</evidence>
<gene>
    <name evidence="1" type="ORF">OCV57_12290</name>
</gene>
<comment type="caution">
    <text evidence="1">The sequence shown here is derived from an EMBL/GenBank/DDBJ whole genome shotgun (WGS) entry which is preliminary data.</text>
</comment>
<organism evidence="1 2">
    <name type="scientific">Hominimerdicola aceti</name>
    <dbReference type="NCBI Taxonomy" id="2981726"/>
    <lineage>
        <taxon>Bacteria</taxon>
        <taxon>Bacillati</taxon>
        <taxon>Bacillota</taxon>
        <taxon>Clostridia</taxon>
        <taxon>Eubacteriales</taxon>
        <taxon>Oscillospiraceae</taxon>
        <taxon>Hominimerdicola</taxon>
    </lineage>
</organism>
<dbReference type="EMBL" id="JAOQJZ010000014">
    <property type="protein sequence ID" value="MCU6706695.1"/>
    <property type="molecule type" value="Genomic_DNA"/>
</dbReference>
<name>A0AAE3LIN6_9FIRM</name>
<dbReference type="Proteomes" id="UP001208131">
    <property type="component" value="Unassembled WGS sequence"/>
</dbReference>
<dbReference type="RefSeq" id="WP_267301788.1">
    <property type="nucleotide sequence ID" value="NZ_JAOQJZ010000014.1"/>
</dbReference>
<protein>
    <submittedName>
        <fullName evidence="1">Uncharacterized protein</fullName>
    </submittedName>
</protein>
<evidence type="ECO:0000313" key="1">
    <source>
        <dbReference type="EMBL" id="MCU6706695.1"/>
    </source>
</evidence>